<evidence type="ECO:0000313" key="3">
    <source>
        <dbReference type="Proteomes" id="UP000054558"/>
    </source>
</evidence>
<dbReference type="CDD" id="cd23659">
    <property type="entry name" value="USP_At3g01520-like"/>
    <property type="match status" value="1"/>
</dbReference>
<dbReference type="OMA" id="IHANDFA"/>
<keyword evidence="3" id="KW-1185">Reference proteome</keyword>
<feature type="domain" description="UspA" evidence="1">
    <location>
        <begin position="5"/>
        <end position="147"/>
    </location>
</feature>
<evidence type="ECO:0000313" key="2">
    <source>
        <dbReference type="EMBL" id="GAQ83056.1"/>
    </source>
</evidence>
<name>A0A1Y1I2T9_KLENI</name>
<dbReference type="PRINTS" id="PR01438">
    <property type="entry name" value="UNVRSLSTRESS"/>
</dbReference>
<dbReference type="InterPro" id="IPR006015">
    <property type="entry name" value="Universal_stress_UspA"/>
</dbReference>
<gene>
    <name evidence="2" type="ORF">KFL_001340100</name>
</gene>
<dbReference type="EMBL" id="DF237083">
    <property type="protein sequence ID" value="GAQ83056.1"/>
    <property type="molecule type" value="Genomic_DNA"/>
</dbReference>
<dbReference type="InterPro" id="IPR006016">
    <property type="entry name" value="UspA"/>
</dbReference>
<evidence type="ECO:0000259" key="1">
    <source>
        <dbReference type="Pfam" id="PF00582"/>
    </source>
</evidence>
<dbReference type="OrthoDB" id="843225at2759"/>
<accession>A0A1Y1I2T9</accession>
<dbReference type="SUPFAM" id="SSF52402">
    <property type="entry name" value="Adenine nucleotide alpha hydrolases-like"/>
    <property type="match status" value="1"/>
</dbReference>
<sequence length="152" mass="16535">MASGKRVLCAIDGSEGSEQAFRFAAEKLATGPGDSLILFQAVTALDEYDDVVGLHILTEQQRDIMQSRLNSERIESLEKLREGLKVDSEIVVIPGDPRTVIPEYVASHPVDVVVVGTRGLNKLQTIFMGSVSSHLVQNCTVPVVIVPPRPKK</sequence>
<organism evidence="2 3">
    <name type="scientific">Klebsormidium nitens</name>
    <name type="common">Green alga</name>
    <name type="synonym">Ulothrix nitens</name>
    <dbReference type="NCBI Taxonomy" id="105231"/>
    <lineage>
        <taxon>Eukaryota</taxon>
        <taxon>Viridiplantae</taxon>
        <taxon>Streptophyta</taxon>
        <taxon>Klebsormidiophyceae</taxon>
        <taxon>Klebsormidiales</taxon>
        <taxon>Klebsormidiaceae</taxon>
        <taxon>Klebsormidium</taxon>
    </lineage>
</organism>
<dbReference type="AlphaFoldDB" id="A0A1Y1I2T9"/>
<proteinExistence type="predicted"/>
<dbReference type="Gene3D" id="3.40.50.620">
    <property type="entry name" value="HUPs"/>
    <property type="match status" value="1"/>
</dbReference>
<dbReference type="PANTHER" id="PTHR31964:SF144">
    <property type="entry name" value="USPA DOMAIN-CONTAINING PROTEIN"/>
    <property type="match status" value="1"/>
</dbReference>
<dbReference type="Proteomes" id="UP000054558">
    <property type="component" value="Unassembled WGS sequence"/>
</dbReference>
<protein>
    <submittedName>
        <fullName evidence="2">Universal stress protein family protein</fullName>
    </submittedName>
</protein>
<dbReference type="Pfam" id="PF00582">
    <property type="entry name" value="Usp"/>
    <property type="match status" value="1"/>
</dbReference>
<dbReference type="InterPro" id="IPR014729">
    <property type="entry name" value="Rossmann-like_a/b/a_fold"/>
</dbReference>
<dbReference type="STRING" id="105231.A0A1Y1I2T9"/>
<dbReference type="PANTHER" id="PTHR31964">
    <property type="entry name" value="ADENINE NUCLEOTIDE ALPHA HYDROLASES-LIKE SUPERFAMILY PROTEIN"/>
    <property type="match status" value="1"/>
</dbReference>
<reference evidence="2 3" key="1">
    <citation type="journal article" date="2014" name="Nat. Commun.">
        <title>Klebsormidium flaccidum genome reveals primary factors for plant terrestrial adaptation.</title>
        <authorList>
            <person name="Hori K."/>
            <person name="Maruyama F."/>
            <person name="Fujisawa T."/>
            <person name="Togashi T."/>
            <person name="Yamamoto N."/>
            <person name="Seo M."/>
            <person name="Sato S."/>
            <person name="Yamada T."/>
            <person name="Mori H."/>
            <person name="Tajima N."/>
            <person name="Moriyama T."/>
            <person name="Ikeuchi M."/>
            <person name="Watanabe M."/>
            <person name="Wada H."/>
            <person name="Kobayashi K."/>
            <person name="Saito M."/>
            <person name="Masuda T."/>
            <person name="Sasaki-Sekimoto Y."/>
            <person name="Mashiguchi K."/>
            <person name="Awai K."/>
            <person name="Shimojima M."/>
            <person name="Masuda S."/>
            <person name="Iwai M."/>
            <person name="Nobusawa T."/>
            <person name="Narise T."/>
            <person name="Kondo S."/>
            <person name="Saito H."/>
            <person name="Sato R."/>
            <person name="Murakawa M."/>
            <person name="Ihara Y."/>
            <person name="Oshima-Yamada Y."/>
            <person name="Ohtaka K."/>
            <person name="Satoh M."/>
            <person name="Sonobe K."/>
            <person name="Ishii M."/>
            <person name="Ohtani R."/>
            <person name="Kanamori-Sato M."/>
            <person name="Honoki R."/>
            <person name="Miyazaki D."/>
            <person name="Mochizuki H."/>
            <person name="Umetsu J."/>
            <person name="Higashi K."/>
            <person name="Shibata D."/>
            <person name="Kamiya Y."/>
            <person name="Sato N."/>
            <person name="Nakamura Y."/>
            <person name="Tabata S."/>
            <person name="Ida S."/>
            <person name="Kurokawa K."/>
            <person name="Ohta H."/>
        </authorList>
    </citation>
    <scope>NUCLEOTIDE SEQUENCE [LARGE SCALE GENOMIC DNA]</scope>
    <source>
        <strain evidence="2 3">NIES-2285</strain>
    </source>
</reference>